<dbReference type="InterPro" id="IPR032710">
    <property type="entry name" value="NTF2-like_dom_sf"/>
</dbReference>
<comment type="caution">
    <text evidence="1">The sequence shown here is derived from an EMBL/GenBank/DDBJ whole genome shotgun (WGS) entry which is preliminary data.</text>
</comment>
<keyword evidence="2" id="KW-1185">Reference proteome</keyword>
<gene>
    <name evidence="1" type="ORF">RRF57_006559</name>
</gene>
<dbReference type="AlphaFoldDB" id="A0AAN7UZH8"/>
<accession>A0AAN7UZH8</accession>
<proteinExistence type="predicted"/>
<evidence type="ECO:0000313" key="1">
    <source>
        <dbReference type="EMBL" id="KAK5630844.1"/>
    </source>
</evidence>
<dbReference type="Gene3D" id="3.10.450.50">
    <property type="match status" value="1"/>
</dbReference>
<name>A0AAN7UZH8_9PEZI</name>
<protein>
    <recommendedName>
        <fullName evidence="3">NTF2 domain-containing protein</fullName>
    </recommendedName>
</protein>
<dbReference type="EMBL" id="JAWHQM010000017">
    <property type="protein sequence ID" value="KAK5630844.1"/>
    <property type="molecule type" value="Genomic_DNA"/>
</dbReference>
<dbReference type="Proteomes" id="UP001305414">
    <property type="component" value="Unassembled WGS sequence"/>
</dbReference>
<reference evidence="1 2" key="1">
    <citation type="submission" date="2023-10" db="EMBL/GenBank/DDBJ databases">
        <title>Draft genome sequence of Xylaria bambusicola isolate GMP-LS, the root and basal stem rot pathogen of sugarcane in Indonesia.</title>
        <authorList>
            <person name="Selvaraj P."/>
            <person name="Muralishankar V."/>
            <person name="Muruganantham S."/>
            <person name="Sp S."/>
            <person name="Haryani S."/>
            <person name="Lau K.J.X."/>
            <person name="Naqvi N.I."/>
        </authorList>
    </citation>
    <scope>NUCLEOTIDE SEQUENCE [LARGE SCALE GENOMIC DNA]</scope>
    <source>
        <strain evidence="1">GMP-LS</strain>
    </source>
</reference>
<evidence type="ECO:0000313" key="2">
    <source>
        <dbReference type="Proteomes" id="UP001305414"/>
    </source>
</evidence>
<sequence length="236" mass="25690">MDSILEAAQDFVDHYYETLNKRQSLAPYYASTSTHLTNASVKPDISINGRVVESVAAYEALLDAQGANVHYTVSSFDVHPVNPNYALGCPENLTVAFDGNEGGGPGWGKVSKSIKDGDRVSFAIQVRSVPQSFHRRLSMCMGFLIPEARSKVVDLVSCLWYNAYFIFIYSGTIRYGKPGDTPAPAATEGGAAVEGAPAEVAFNEAWLLVPHWEALGRNAARGLKKWVVVSQNFRAL</sequence>
<dbReference type="SUPFAM" id="SSF54427">
    <property type="entry name" value="NTF2-like"/>
    <property type="match status" value="1"/>
</dbReference>
<evidence type="ECO:0008006" key="3">
    <source>
        <dbReference type="Google" id="ProtNLM"/>
    </source>
</evidence>
<organism evidence="1 2">
    <name type="scientific">Xylaria bambusicola</name>
    <dbReference type="NCBI Taxonomy" id="326684"/>
    <lineage>
        <taxon>Eukaryota</taxon>
        <taxon>Fungi</taxon>
        <taxon>Dikarya</taxon>
        <taxon>Ascomycota</taxon>
        <taxon>Pezizomycotina</taxon>
        <taxon>Sordariomycetes</taxon>
        <taxon>Xylariomycetidae</taxon>
        <taxon>Xylariales</taxon>
        <taxon>Xylariaceae</taxon>
        <taxon>Xylaria</taxon>
    </lineage>
</organism>